<dbReference type="InterPro" id="IPR036291">
    <property type="entry name" value="NAD(P)-bd_dom_sf"/>
</dbReference>
<dbReference type="EMBL" id="JH636049">
    <property type="protein sequence ID" value="EID55775.1"/>
    <property type="molecule type" value="Genomic_DNA"/>
</dbReference>
<dbReference type="AlphaFoldDB" id="I0V6M2"/>
<sequence>MASTALILAGAGMLRGVARTLVADGWHVVLPCRRYSPLRAQGGVDPGRAIWVEARWEQPAELARRVAEAMEGRPVDLLVSWLHETYRGRVLEAVEPLMSPAAPSVEVRPMAEAAVVPEQSGRPTQYVFLGDVSAFDDARPLGQAEIVAGVRDAVERALAGAPSARHEIGHPRPHPSVPRPRVHGVAGRVPRRVSPAAG</sequence>
<evidence type="ECO:0000313" key="2">
    <source>
        <dbReference type="EMBL" id="EID55775.1"/>
    </source>
</evidence>
<evidence type="ECO:0000256" key="1">
    <source>
        <dbReference type="SAM" id="MobiDB-lite"/>
    </source>
</evidence>
<dbReference type="STRING" id="882086.SacxiDRAFT_3579"/>
<dbReference type="Proteomes" id="UP000004691">
    <property type="component" value="Unassembled WGS sequence"/>
</dbReference>
<evidence type="ECO:0000313" key="3">
    <source>
        <dbReference type="Proteomes" id="UP000004691"/>
    </source>
</evidence>
<dbReference type="RefSeq" id="WP_006239964.1">
    <property type="nucleotide sequence ID" value="NZ_JH636049.1"/>
</dbReference>
<accession>I0V6M2</accession>
<reference evidence="2 3" key="1">
    <citation type="submission" date="2012-01" db="EMBL/GenBank/DDBJ databases">
        <title>Improved High-Quality Draft sequence of Saccharomonospora xinjiangensis XJ-54.</title>
        <authorList>
            <consortium name="US DOE Joint Genome Institute"/>
            <person name="Lucas S."/>
            <person name="Han J."/>
            <person name="Lapidus A."/>
            <person name="Cheng J.-F."/>
            <person name="Goodwin L."/>
            <person name="Pitluck S."/>
            <person name="Peters L."/>
            <person name="Mikhailova N."/>
            <person name="Teshima H."/>
            <person name="Detter J.C."/>
            <person name="Han C."/>
            <person name="Tapia R."/>
            <person name="Land M."/>
            <person name="Hauser L."/>
            <person name="Kyrpides N."/>
            <person name="Ivanova N."/>
            <person name="Pagani I."/>
            <person name="Brambilla E.-M."/>
            <person name="Klenk H.-P."/>
            <person name="Woyke T."/>
        </authorList>
    </citation>
    <scope>NUCLEOTIDE SEQUENCE [LARGE SCALE GENOMIC DNA]</scope>
    <source>
        <strain evidence="2 3">XJ-54</strain>
    </source>
</reference>
<protein>
    <recommendedName>
        <fullName evidence="4">Short chain dehydrogenase</fullName>
    </recommendedName>
</protein>
<dbReference type="HOGENOM" id="CLU_1395437_0_0_11"/>
<organism evidence="2 3">
    <name type="scientific">Saccharomonospora xinjiangensis XJ-54</name>
    <dbReference type="NCBI Taxonomy" id="882086"/>
    <lineage>
        <taxon>Bacteria</taxon>
        <taxon>Bacillati</taxon>
        <taxon>Actinomycetota</taxon>
        <taxon>Actinomycetes</taxon>
        <taxon>Pseudonocardiales</taxon>
        <taxon>Pseudonocardiaceae</taxon>
        <taxon>Saccharomonospora</taxon>
    </lineage>
</organism>
<keyword evidence="3" id="KW-1185">Reference proteome</keyword>
<dbReference type="SUPFAM" id="SSF51735">
    <property type="entry name" value="NAD(P)-binding Rossmann-fold domains"/>
    <property type="match status" value="1"/>
</dbReference>
<gene>
    <name evidence="2" type="ORF">SacxiDRAFT_3579</name>
</gene>
<proteinExistence type="predicted"/>
<name>I0V6M2_9PSEU</name>
<feature type="region of interest" description="Disordered" evidence="1">
    <location>
        <begin position="161"/>
        <end position="198"/>
    </location>
</feature>
<evidence type="ECO:0008006" key="4">
    <source>
        <dbReference type="Google" id="ProtNLM"/>
    </source>
</evidence>
<dbReference type="eggNOG" id="ENOG5031QZ9">
    <property type="taxonomic scope" value="Bacteria"/>
</dbReference>